<evidence type="ECO:0000256" key="2">
    <source>
        <dbReference type="ARBA" id="ARBA00022827"/>
    </source>
</evidence>
<evidence type="ECO:0000313" key="4">
    <source>
        <dbReference type="EMBL" id="SFI37422.1"/>
    </source>
</evidence>
<dbReference type="GO" id="GO:0071949">
    <property type="term" value="F:FAD binding"/>
    <property type="evidence" value="ECO:0007669"/>
    <property type="project" value="InterPro"/>
</dbReference>
<organism evidence="4 5">
    <name type="scientific">Microbacterium saccharophilum</name>
    <dbReference type="NCBI Taxonomy" id="1213358"/>
    <lineage>
        <taxon>Bacteria</taxon>
        <taxon>Bacillati</taxon>
        <taxon>Actinomycetota</taxon>
        <taxon>Actinomycetes</taxon>
        <taxon>Micrococcales</taxon>
        <taxon>Microbacteriaceae</taxon>
        <taxon>Microbacterium</taxon>
    </lineage>
</organism>
<name>A0A7Z7GCS3_9MICO</name>
<keyword evidence="1" id="KW-0285">Flavoprotein</keyword>
<dbReference type="GO" id="GO:0016709">
    <property type="term" value="F:oxidoreductase activity, acting on paired donors, with incorporation or reduction of molecular oxygen, NAD(P)H as one donor, and incorporation of one atom of oxygen"/>
    <property type="evidence" value="ECO:0007669"/>
    <property type="project" value="UniProtKB-ARBA"/>
</dbReference>
<dbReference type="EMBL" id="FOQZ01000001">
    <property type="protein sequence ID" value="SFI37422.1"/>
    <property type="molecule type" value="Genomic_DNA"/>
</dbReference>
<keyword evidence="4" id="KW-0560">Oxidoreductase</keyword>
<dbReference type="PRINTS" id="PR00420">
    <property type="entry name" value="RNGMNOXGNASE"/>
</dbReference>
<dbReference type="SUPFAM" id="SSF54373">
    <property type="entry name" value="FAD-linked reductases, C-terminal domain"/>
    <property type="match status" value="1"/>
</dbReference>
<dbReference type="PANTHER" id="PTHR43004">
    <property type="entry name" value="TRK SYSTEM POTASSIUM UPTAKE PROTEIN"/>
    <property type="match status" value="1"/>
</dbReference>
<comment type="caution">
    <text evidence="4">The sequence shown here is derived from an EMBL/GenBank/DDBJ whole genome shotgun (WGS) entry which is preliminary data.</text>
</comment>
<evidence type="ECO:0000256" key="1">
    <source>
        <dbReference type="ARBA" id="ARBA00022630"/>
    </source>
</evidence>
<dbReference type="AlphaFoldDB" id="A0A7Z7GCS3"/>
<keyword evidence="4" id="KW-0503">Monooxygenase</keyword>
<accession>A0A7Z7GCS3</accession>
<feature type="domain" description="FAD-binding" evidence="3">
    <location>
        <begin position="2"/>
        <end position="348"/>
    </location>
</feature>
<dbReference type="InterPro" id="IPR050641">
    <property type="entry name" value="RIFMO-like"/>
</dbReference>
<dbReference type="Proteomes" id="UP000198702">
    <property type="component" value="Unassembled WGS sequence"/>
</dbReference>
<evidence type="ECO:0000313" key="5">
    <source>
        <dbReference type="Proteomes" id="UP000198702"/>
    </source>
</evidence>
<keyword evidence="2" id="KW-0274">FAD</keyword>
<reference evidence="4 5" key="1">
    <citation type="submission" date="2016-10" db="EMBL/GenBank/DDBJ databases">
        <authorList>
            <person name="Varghese N."/>
            <person name="Submissions S."/>
        </authorList>
    </citation>
    <scope>NUCLEOTIDE SEQUENCE [LARGE SCALE GENOMIC DNA]</scope>
    <source>
        <strain evidence="4 5">UNC380MFSha3.1</strain>
    </source>
</reference>
<proteinExistence type="predicted"/>
<dbReference type="Pfam" id="PF01494">
    <property type="entry name" value="FAD_binding_3"/>
    <property type="match status" value="1"/>
</dbReference>
<protein>
    <submittedName>
        <fullName evidence="4">p-hydroxybenzoate 3-monooxygenase</fullName>
    </submittedName>
</protein>
<dbReference type="NCBIfam" id="NF006091">
    <property type="entry name" value="PRK08243.1"/>
    <property type="match status" value="1"/>
</dbReference>
<dbReference type="Gene3D" id="3.30.9.10">
    <property type="entry name" value="D-Amino Acid Oxidase, subunit A, domain 2"/>
    <property type="match status" value="1"/>
</dbReference>
<gene>
    <name evidence="4" type="ORF">SAMN04487751_1469</name>
</gene>
<dbReference type="Gene3D" id="3.50.50.60">
    <property type="entry name" value="FAD/NAD(P)-binding domain"/>
    <property type="match status" value="1"/>
</dbReference>
<sequence length="396" mass="43599">MRTQVAIIGAGPAGLLLGKALSNSGISSIIVEARDRDYVESRMRAGLLEPSTVDFMTDLGVGKRLHEEGVFHESTKFRFDRATHELDIYGLTGKRTTRYPQQEVVKDLIAARLEDGDTIVFDAQDVALAGLTSDSPSISFRAPDEADPDRLVPHTIEADFIAGADGFHGPTRRAMSTAVRSYDFEYSFGWLGILASAPPSDHTGVYAYSPRGFALISARGPQLSRHYVQVDVSDSLDEWPDERIWDELEARVATDEPWQLNRGEILQKAVAPLRYFAAEPMRQGRAFLLGDSAHVVPPTGAKGLNLAAADAKSLGEAFARYYSHGDEDLLSGYSRVALQRAWQRIDFSIEMTDLLHVMPDADPVRRDRLASARLERLVGSRAAQQSLMEGYVGLFG</sequence>
<dbReference type="InterPro" id="IPR036188">
    <property type="entry name" value="FAD/NAD-bd_sf"/>
</dbReference>
<dbReference type="PANTHER" id="PTHR43004:SF3">
    <property type="entry name" value="P-HYDROXYBENZOATE HYDROXYLASE"/>
    <property type="match status" value="1"/>
</dbReference>
<dbReference type="SUPFAM" id="SSF51905">
    <property type="entry name" value="FAD/NAD(P)-binding domain"/>
    <property type="match status" value="1"/>
</dbReference>
<dbReference type="InterPro" id="IPR002938">
    <property type="entry name" value="FAD-bd"/>
</dbReference>
<evidence type="ECO:0000259" key="3">
    <source>
        <dbReference type="Pfam" id="PF01494"/>
    </source>
</evidence>